<reference evidence="3" key="1">
    <citation type="submission" date="2022-11" db="EMBL/GenBank/DDBJ databases">
        <title>Genome Resource of Sclerotinia nivalis Strain SnTB1, a Plant Pathogen Isolated from American Ginseng.</title>
        <authorList>
            <person name="Fan S."/>
        </authorList>
    </citation>
    <scope>NUCLEOTIDE SEQUENCE</scope>
    <source>
        <strain evidence="3">SnTB1</strain>
    </source>
</reference>
<dbReference type="Gene3D" id="3.40.50.1820">
    <property type="entry name" value="alpha/beta hydrolase"/>
    <property type="match status" value="1"/>
</dbReference>
<dbReference type="AlphaFoldDB" id="A0A9X0DI06"/>
<gene>
    <name evidence="3" type="ORF">OCU04_007513</name>
</gene>
<keyword evidence="1" id="KW-0378">Hydrolase</keyword>
<comment type="caution">
    <text evidence="3">The sequence shown here is derived from an EMBL/GenBank/DDBJ whole genome shotgun (WGS) entry which is preliminary data.</text>
</comment>
<dbReference type="Proteomes" id="UP001152300">
    <property type="component" value="Unassembled WGS sequence"/>
</dbReference>
<organism evidence="3 4">
    <name type="scientific">Sclerotinia nivalis</name>
    <dbReference type="NCBI Taxonomy" id="352851"/>
    <lineage>
        <taxon>Eukaryota</taxon>
        <taxon>Fungi</taxon>
        <taxon>Dikarya</taxon>
        <taxon>Ascomycota</taxon>
        <taxon>Pezizomycotina</taxon>
        <taxon>Leotiomycetes</taxon>
        <taxon>Helotiales</taxon>
        <taxon>Sclerotiniaceae</taxon>
        <taxon>Sclerotinia</taxon>
    </lineage>
</organism>
<accession>A0A9X0DI06</accession>
<keyword evidence="4" id="KW-1185">Reference proteome</keyword>
<dbReference type="Pfam" id="PF07859">
    <property type="entry name" value="Abhydrolase_3"/>
    <property type="match status" value="1"/>
</dbReference>
<evidence type="ECO:0000256" key="1">
    <source>
        <dbReference type="ARBA" id="ARBA00022801"/>
    </source>
</evidence>
<proteinExistence type="predicted"/>
<dbReference type="GO" id="GO:0016787">
    <property type="term" value="F:hydrolase activity"/>
    <property type="evidence" value="ECO:0007669"/>
    <property type="project" value="UniProtKB-KW"/>
</dbReference>
<dbReference type="OrthoDB" id="5354320at2759"/>
<evidence type="ECO:0000313" key="4">
    <source>
        <dbReference type="Proteomes" id="UP001152300"/>
    </source>
</evidence>
<feature type="domain" description="Alpha/beta hydrolase fold-3" evidence="2">
    <location>
        <begin position="157"/>
        <end position="396"/>
    </location>
</feature>
<sequence>MSFVISAHPVNMNNQSNHRTFHVTPPSQHNIMTTIEEQRKIVDATCKKYRSLPWIPLSQMQKASSRDRPAKGAVWISRAVFPSPPENDLRDALYHICEHLKEPHHTITPAIETPLLDVRLEFVGNRAGADAKAAEPDIPEVDKLKALENECENDFTILFVHGGGLYFSCPAEYRSATSRLARLTKARVASFAYRLTPQSTFPGPLLDILIGYVSLLYPPPGSTHSAVPANHIVLAGNSAGANLCLALTKFLLEHEKNPLKKTLLFHGREIALPLPAGLAMCSGWADPCDVMPSWRDPNADDILGILQPALLPGHPTDKIWPSNPPREHLYCSAAMLDHELVSPAAVRDWTGAPPMWFALGSRERGVDGNRVVASQAARCGVNVQWIEYENMPHEFMVILGALPQSKHCFEKWSKVCKEFAAGKTGKSQALRFKMPDCAEVENLGDIADISPLSFEEVRRRMRKANSERPIWTGGSESSKCKAMI</sequence>
<dbReference type="InterPro" id="IPR013094">
    <property type="entry name" value="AB_hydrolase_3"/>
</dbReference>
<protein>
    <recommendedName>
        <fullName evidence="2">Alpha/beta hydrolase fold-3 domain-containing protein</fullName>
    </recommendedName>
</protein>
<dbReference type="InterPro" id="IPR050300">
    <property type="entry name" value="GDXG_lipolytic_enzyme"/>
</dbReference>
<dbReference type="PANTHER" id="PTHR48081:SF8">
    <property type="entry name" value="ALPHA_BETA HYDROLASE FOLD-3 DOMAIN-CONTAINING PROTEIN-RELATED"/>
    <property type="match status" value="1"/>
</dbReference>
<dbReference type="InterPro" id="IPR029058">
    <property type="entry name" value="AB_hydrolase_fold"/>
</dbReference>
<evidence type="ECO:0000259" key="2">
    <source>
        <dbReference type="Pfam" id="PF07859"/>
    </source>
</evidence>
<evidence type="ECO:0000313" key="3">
    <source>
        <dbReference type="EMBL" id="KAJ8063649.1"/>
    </source>
</evidence>
<name>A0A9X0DI06_9HELO</name>
<dbReference type="PANTHER" id="PTHR48081">
    <property type="entry name" value="AB HYDROLASE SUPERFAMILY PROTEIN C4A8.06C"/>
    <property type="match status" value="1"/>
</dbReference>
<dbReference type="SUPFAM" id="SSF53474">
    <property type="entry name" value="alpha/beta-Hydrolases"/>
    <property type="match status" value="1"/>
</dbReference>
<dbReference type="EMBL" id="JAPEIS010000008">
    <property type="protein sequence ID" value="KAJ8063649.1"/>
    <property type="molecule type" value="Genomic_DNA"/>
</dbReference>